<dbReference type="GO" id="GO:0006950">
    <property type="term" value="P:response to stress"/>
    <property type="evidence" value="ECO:0007669"/>
    <property type="project" value="TreeGrafter"/>
</dbReference>
<dbReference type="PANTHER" id="PTHR33164:SF43">
    <property type="entry name" value="HTH-TYPE TRANSCRIPTIONAL REPRESSOR YETL"/>
    <property type="match status" value="1"/>
</dbReference>
<sequence length="145" mass="16493">MGVDQYRKLAELRFQLRKFLQFSHVAAEGRGIRPQQYQLLLCVCGMPQELDPTIANVAARMMLKHNSAVELVDRTIEQGLLRRCPDPTDHRRILLRVTAAGERILASLADYHMQELEQAGPELIRALRRVLNMKTSSSKQGTAKQ</sequence>
<dbReference type="RefSeq" id="WP_186745980.1">
    <property type="nucleotide sequence ID" value="NZ_CP060394.1"/>
</dbReference>
<organism evidence="2 3">
    <name type="scientific">Alloacidobacterium dinghuense</name>
    <dbReference type="NCBI Taxonomy" id="2763107"/>
    <lineage>
        <taxon>Bacteria</taxon>
        <taxon>Pseudomonadati</taxon>
        <taxon>Acidobacteriota</taxon>
        <taxon>Terriglobia</taxon>
        <taxon>Terriglobales</taxon>
        <taxon>Acidobacteriaceae</taxon>
        <taxon>Alloacidobacterium</taxon>
    </lineage>
</organism>
<evidence type="ECO:0000313" key="3">
    <source>
        <dbReference type="Proteomes" id="UP000515312"/>
    </source>
</evidence>
<dbReference type="PANTHER" id="PTHR33164">
    <property type="entry name" value="TRANSCRIPTIONAL REGULATOR, MARR FAMILY"/>
    <property type="match status" value="1"/>
</dbReference>
<protein>
    <submittedName>
        <fullName evidence="2">Winged helix-turn-helix transcriptional regulator</fullName>
    </submittedName>
</protein>
<dbReference type="KEGG" id="adin:H7849_09440"/>
<dbReference type="InterPro" id="IPR000835">
    <property type="entry name" value="HTH_MarR-typ"/>
</dbReference>
<evidence type="ECO:0000259" key="1">
    <source>
        <dbReference type="PROSITE" id="PS50995"/>
    </source>
</evidence>
<accession>A0A7G8BNH9</accession>
<evidence type="ECO:0000313" key="2">
    <source>
        <dbReference type="EMBL" id="QNI34099.1"/>
    </source>
</evidence>
<dbReference type="AlphaFoldDB" id="A0A7G8BNH9"/>
<reference evidence="2 3" key="1">
    <citation type="submission" date="2020-08" db="EMBL/GenBank/DDBJ databases">
        <title>Edaphobacter telluris sp. nov. and Acidobacterium dinghuensis sp. nov., two acidobacteria isolated from forest soil.</title>
        <authorList>
            <person name="Fu J."/>
            <person name="Qiu L."/>
        </authorList>
    </citation>
    <scope>NUCLEOTIDE SEQUENCE [LARGE SCALE GENOMIC DNA]</scope>
    <source>
        <strain evidence="2">4Y35</strain>
    </source>
</reference>
<dbReference type="Gene3D" id="1.10.10.10">
    <property type="entry name" value="Winged helix-like DNA-binding domain superfamily/Winged helix DNA-binding domain"/>
    <property type="match status" value="1"/>
</dbReference>
<name>A0A7G8BNH9_9BACT</name>
<dbReference type="EMBL" id="CP060394">
    <property type="protein sequence ID" value="QNI34099.1"/>
    <property type="molecule type" value="Genomic_DNA"/>
</dbReference>
<dbReference type="SUPFAM" id="SSF46785">
    <property type="entry name" value="Winged helix' DNA-binding domain"/>
    <property type="match status" value="1"/>
</dbReference>
<gene>
    <name evidence="2" type="ORF">H7849_09440</name>
</gene>
<dbReference type="GO" id="GO:0003700">
    <property type="term" value="F:DNA-binding transcription factor activity"/>
    <property type="evidence" value="ECO:0007669"/>
    <property type="project" value="InterPro"/>
</dbReference>
<proteinExistence type="predicted"/>
<keyword evidence="3" id="KW-1185">Reference proteome</keyword>
<dbReference type="InterPro" id="IPR036390">
    <property type="entry name" value="WH_DNA-bd_sf"/>
</dbReference>
<dbReference type="InterPro" id="IPR036388">
    <property type="entry name" value="WH-like_DNA-bd_sf"/>
</dbReference>
<dbReference type="Pfam" id="PF12802">
    <property type="entry name" value="MarR_2"/>
    <property type="match status" value="1"/>
</dbReference>
<dbReference type="Proteomes" id="UP000515312">
    <property type="component" value="Chromosome"/>
</dbReference>
<dbReference type="InterPro" id="IPR039422">
    <property type="entry name" value="MarR/SlyA-like"/>
</dbReference>
<dbReference type="PROSITE" id="PS50995">
    <property type="entry name" value="HTH_MARR_2"/>
    <property type="match status" value="1"/>
</dbReference>
<feature type="domain" description="HTH marR-type" evidence="1">
    <location>
        <begin position="2"/>
        <end position="145"/>
    </location>
</feature>